<keyword evidence="1" id="KW-0472">Membrane</keyword>
<dbReference type="GO" id="GO:0006508">
    <property type="term" value="P:proteolysis"/>
    <property type="evidence" value="ECO:0007669"/>
    <property type="project" value="UniProtKB-KW"/>
</dbReference>
<gene>
    <name evidence="3" type="ORF">SAMN04488096_103203</name>
</gene>
<dbReference type="GO" id="GO:0080120">
    <property type="term" value="P:CAAX-box protein maturation"/>
    <property type="evidence" value="ECO:0007669"/>
    <property type="project" value="UniProtKB-ARBA"/>
</dbReference>
<keyword evidence="3" id="KW-0378">Hydrolase</keyword>
<dbReference type="AlphaFoldDB" id="A0A1M6CXB6"/>
<dbReference type="EMBL" id="FQYY01000003">
    <property type="protein sequence ID" value="SHI65590.1"/>
    <property type="molecule type" value="Genomic_DNA"/>
</dbReference>
<dbReference type="Pfam" id="PF02517">
    <property type="entry name" value="Rce1-like"/>
    <property type="match status" value="2"/>
</dbReference>
<feature type="transmembrane region" description="Helical" evidence="1">
    <location>
        <begin position="167"/>
        <end position="185"/>
    </location>
</feature>
<feature type="domain" description="CAAX prenyl protease 2/Lysostaphin resistance protein A-like" evidence="2">
    <location>
        <begin position="137"/>
        <end position="205"/>
    </location>
</feature>
<evidence type="ECO:0000256" key="1">
    <source>
        <dbReference type="SAM" id="Phobius"/>
    </source>
</evidence>
<name>A0A1M6CXB6_9FLAO</name>
<dbReference type="Proteomes" id="UP000184225">
    <property type="component" value="Unassembled WGS sequence"/>
</dbReference>
<feature type="transmembrane region" description="Helical" evidence="1">
    <location>
        <begin position="54"/>
        <end position="77"/>
    </location>
</feature>
<keyword evidence="3" id="KW-0645">Protease</keyword>
<feature type="transmembrane region" description="Helical" evidence="1">
    <location>
        <begin position="192"/>
        <end position="212"/>
    </location>
</feature>
<feature type="transmembrane region" description="Helical" evidence="1">
    <location>
        <begin position="111"/>
        <end position="129"/>
    </location>
</feature>
<accession>A0A1M6CXB6</accession>
<sequence length="329" mass="38143">MRIINHLKKNKLNIILILGLLLEVQIFILALIFANPLQNIKFAQDVNNVPESLAFTSNIYLILFVIFLQPALEELMFRWHITSKNTKKRNIFITSISAVLVVLFFNPFQSIINFLVVFSLLVSISLIFLKEKRLKLNRRLSIQIIITSIAFSFSHGGPLSFFLNPSIAGFSFILFFMGSGFLLSYLRVNYGLIWAILFHFTTNAIVLSFSFYSENIDKTPISFQSDCYTIEVAESGNFDNIAHFSIDYKNLKWKTLNLKTGLEEAVYVNNFDVNFFDNEANLDSVLDNYSQKKQFRVYQVDIQKKDSCKIRLQEILDFLEKEKLMVRVK</sequence>
<reference evidence="3 4" key="1">
    <citation type="submission" date="2016-11" db="EMBL/GenBank/DDBJ databases">
        <authorList>
            <person name="Jaros S."/>
            <person name="Januszkiewicz K."/>
            <person name="Wedrychowicz H."/>
        </authorList>
    </citation>
    <scope>NUCLEOTIDE SEQUENCE [LARGE SCALE GENOMIC DNA]</scope>
    <source>
        <strain evidence="3 4">DSM 21425</strain>
    </source>
</reference>
<feature type="transmembrane region" description="Helical" evidence="1">
    <location>
        <begin position="12"/>
        <end position="34"/>
    </location>
</feature>
<organism evidence="3 4">
    <name type="scientific">Mesonia phycicola</name>
    <dbReference type="NCBI Taxonomy" id="579105"/>
    <lineage>
        <taxon>Bacteria</taxon>
        <taxon>Pseudomonadati</taxon>
        <taxon>Bacteroidota</taxon>
        <taxon>Flavobacteriia</taxon>
        <taxon>Flavobacteriales</taxon>
        <taxon>Flavobacteriaceae</taxon>
        <taxon>Mesonia</taxon>
    </lineage>
</organism>
<dbReference type="InterPro" id="IPR003675">
    <property type="entry name" value="Rce1/LyrA-like_dom"/>
</dbReference>
<feature type="domain" description="CAAX prenyl protease 2/Lysostaphin resistance protein A-like" evidence="2">
    <location>
        <begin position="58"/>
        <end position="134"/>
    </location>
</feature>
<keyword evidence="4" id="KW-1185">Reference proteome</keyword>
<proteinExistence type="predicted"/>
<feature type="transmembrane region" description="Helical" evidence="1">
    <location>
        <begin position="89"/>
        <end position="105"/>
    </location>
</feature>
<evidence type="ECO:0000313" key="4">
    <source>
        <dbReference type="Proteomes" id="UP000184225"/>
    </source>
</evidence>
<keyword evidence="1" id="KW-1133">Transmembrane helix</keyword>
<keyword evidence="1" id="KW-0812">Transmembrane</keyword>
<dbReference type="GO" id="GO:0004175">
    <property type="term" value="F:endopeptidase activity"/>
    <property type="evidence" value="ECO:0007669"/>
    <property type="project" value="UniProtKB-ARBA"/>
</dbReference>
<evidence type="ECO:0000259" key="2">
    <source>
        <dbReference type="Pfam" id="PF02517"/>
    </source>
</evidence>
<feature type="transmembrane region" description="Helical" evidence="1">
    <location>
        <begin position="141"/>
        <end position="161"/>
    </location>
</feature>
<evidence type="ECO:0000313" key="3">
    <source>
        <dbReference type="EMBL" id="SHI65590.1"/>
    </source>
</evidence>
<protein>
    <submittedName>
        <fullName evidence="3">CAAX protease self-immunity</fullName>
    </submittedName>
</protein>